<evidence type="ECO:0000313" key="3">
    <source>
        <dbReference type="Proteomes" id="UP001174694"/>
    </source>
</evidence>
<dbReference type="AlphaFoldDB" id="A0AA38R9G2"/>
<evidence type="ECO:0000256" key="1">
    <source>
        <dbReference type="SAM" id="MobiDB-lite"/>
    </source>
</evidence>
<organism evidence="2 3">
    <name type="scientific">Pleurostoma richardsiae</name>
    <dbReference type="NCBI Taxonomy" id="41990"/>
    <lineage>
        <taxon>Eukaryota</taxon>
        <taxon>Fungi</taxon>
        <taxon>Dikarya</taxon>
        <taxon>Ascomycota</taxon>
        <taxon>Pezizomycotina</taxon>
        <taxon>Sordariomycetes</taxon>
        <taxon>Sordariomycetidae</taxon>
        <taxon>Calosphaeriales</taxon>
        <taxon>Pleurostomataceae</taxon>
        <taxon>Pleurostoma</taxon>
    </lineage>
</organism>
<feature type="compositionally biased region" description="Basic and acidic residues" evidence="1">
    <location>
        <begin position="60"/>
        <end position="70"/>
    </location>
</feature>
<evidence type="ECO:0000313" key="2">
    <source>
        <dbReference type="EMBL" id="KAJ9138687.1"/>
    </source>
</evidence>
<feature type="region of interest" description="Disordered" evidence="1">
    <location>
        <begin position="60"/>
        <end position="79"/>
    </location>
</feature>
<dbReference type="Proteomes" id="UP001174694">
    <property type="component" value="Unassembled WGS sequence"/>
</dbReference>
<keyword evidence="3" id="KW-1185">Reference proteome</keyword>
<feature type="compositionally biased region" description="Acidic residues" evidence="1">
    <location>
        <begin position="152"/>
        <end position="165"/>
    </location>
</feature>
<sequence>MEDTRIPWLRQRSRLMDEALSSSSEDITPDQAKALAHWSMFGRQVGVPSQTRVIRSAWMSKKENEGDTVERGTSGDGSKDRFLAPSHAAWHVPLSAAQLAVVLNGFRPRGMEDKYFVYAEGPDAEGGARLWLRRSWTGYPSLLLDLQVVVEDDEDDDEDDDDNEAEETHLASAGKGKGTEVREPWSGEITGLTWETSEERNKEGTEEMAKFEALEGIHWIFGVKLVDGEIPQPSSWDNLPLKLPRTQEKQTTYKGMSVSAETMARWKPGMILTFD</sequence>
<comment type="caution">
    <text evidence="2">The sequence shown here is derived from an EMBL/GenBank/DDBJ whole genome shotgun (WGS) entry which is preliminary data.</text>
</comment>
<protein>
    <submittedName>
        <fullName evidence="2">Uncharacterized protein</fullName>
    </submittedName>
</protein>
<reference evidence="2" key="1">
    <citation type="submission" date="2022-07" db="EMBL/GenBank/DDBJ databases">
        <title>Fungi with potential for degradation of polypropylene.</title>
        <authorList>
            <person name="Gostincar C."/>
        </authorList>
    </citation>
    <scope>NUCLEOTIDE SEQUENCE</scope>
    <source>
        <strain evidence="2">EXF-13308</strain>
    </source>
</reference>
<name>A0AA38R9G2_9PEZI</name>
<gene>
    <name evidence="2" type="ORF">NKR23_g8378</name>
</gene>
<feature type="region of interest" description="Disordered" evidence="1">
    <location>
        <begin position="152"/>
        <end position="187"/>
    </location>
</feature>
<dbReference type="EMBL" id="JANBVO010000029">
    <property type="protein sequence ID" value="KAJ9138687.1"/>
    <property type="molecule type" value="Genomic_DNA"/>
</dbReference>
<accession>A0AA38R9G2</accession>
<proteinExistence type="predicted"/>